<keyword evidence="4 7" id="KW-0539">Nucleus</keyword>
<dbReference type="AlphaFoldDB" id="A0A804PDG8"/>
<reference evidence="11" key="1">
    <citation type="journal article" date="2009" name="Science">
        <title>The B73 maize genome: complexity, diversity, and dynamics.</title>
        <authorList>
            <person name="Schnable P.S."/>
            <person name="Ware D."/>
            <person name="Fulton R.S."/>
            <person name="Stein J.C."/>
            <person name="Wei F."/>
            <person name="Pasternak S."/>
            <person name="Liang C."/>
            <person name="Zhang J."/>
            <person name="Fulton L."/>
            <person name="Graves T.A."/>
            <person name="Minx P."/>
            <person name="Reily A.D."/>
            <person name="Courtney L."/>
            <person name="Kruchowski S.S."/>
            <person name="Tomlinson C."/>
            <person name="Strong C."/>
            <person name="Delehaunty K."/>
            <person name="Fronick C."/>
            <person name="Courtney B."/>
            <person name="Rock S.M."/>
            <person name="Belter E."/>
            <person name="Du F."/>
            <person name="Kim K."/>
            <person name="Abbott R.M."/>
            <person name="Cotton M."/>
            <person name="Levy A."/>
            <person name="Marchetto P."/>
            <person name="Ochoa K."/>
            <person name="Jackson S.M."/>
            <person name="Gillam B."/>
            <person name="Chen W."/>
            <person name="Yan L."/>
            <person name="Higginbotham J."/>
            <person name="Cardenas M."/>
            <person name="Waligorski J."/>
            <person name="Applebaum E."/>
            <person name="Phelps L."/>
            <person name="Falcone J."/>
            <person name="Kanchi K."/>
            <person name="Thane T."/>
            <person name="Scimone A."/>
            <person name="Thane N."/>
            <person name="Henke J."/>
            <person name="Wang T."/>
            <person name="Ruppert J."/>
            <person name="Shah N."/>
            <person name="Rotter K."/>
            <person name="Hodges J."/>
            <person name="Ingenthron E."/>
            <person name="Cordes M."/>
            <person name="Kohlberg S."/>
            <person name="Sgro J."/>
            <person name="Delgado B."/>
            <person name="Mead K."/>
            <person name="Chinwalla A."/>
            <person name="Leonard S."/>
            <person name="Crouse K."/>
            <person name="Collura K."/>
            <person name="Kudrna D."/>
            <person name="Currie J."/>
            <person name="He R."/>
            <person name="Angelova A."/>
            <person name="Rajasekar S."/>
            <person name="Mueller T."/>
            <person name="Lomeli R."/>
            <person name="Scara G."/>
            <person name="Ko A."/>
            <person name="Delaney K."/>
            <person name="Wissotski M."/>
            <person name="Lopez G."/>
            <person name="Campos D."/>
            <person name="Braidotti M."/>
            <person name="Ashley E."/>
            <person name="Golser W."/>
            <person name="Kim H."/>
            <person name="Lee S."/>
            <person name="Lin J."/>
            <person name="Dujmic Z."/>
            <person name="Kim W."/>
            <person name="Talag J."/>
            <person name="Zuccolo A."/>
            <person name="Fan C."/>
            <person name="Sebastian A."/>
            <person name="Kramer M."/>
            <person name="Spiegel L."/>
            <person name="Nascimento L."/>
            <person name="Zutavern T."/>
            <person name="Miller B."/>
            <person name="Ambroise C."/>
            <person name="Muller S."/>
            <person name="Spooner W."/>
            <person name="Narechania A."/>
            <person name="Ren L."/>
            <person name="Wei S."/>
            <person name="Kumari S."/>
            <person name="Faga B."/>
            <person name="Levy M.J."/>
            <person name="McMahan L."/>
            <person name="Van Buren P."/>
            <person name="Vaughn M.W."/>
            <person name="Ying K."/>
            <person name="Yeh C.-T."/>
            <person name="Emrich S.J."/>
            <person name="Jia Y."/>
            <person name="Kalyanaraman A."/>
            <person name="Hsia A.-P."/>
            <person name="Barbazuk W.B."/>
            <person name="Baucom R.S."/>
            <person name="Brutnell T.P."/>
            <person name="Carpita N.C."/>
            <person name="Chaparro C."/>
            <person name="Chia J.-M."/>
            <person name="Deragon J.-M."/>
            <person name="Estill J.C."/>
            <person name="Fu Y."/>
            <person name="Jeddeloh J.A."/>
            <person name="Han Y."/>
            <person name="Lee H."/>
            <person name="Li P."/>
            <person name="Lisch D.R."/>
            <person name="Liu S."/>
            <person name="Liu Z."/>
            <person name="Nagel D.H."/>
            <person name="McCann M.C."/>
            <person name="SanMiguel P."/>
            <person name="Myers A.M."/>
            <person name="Nettleton D."/>
            <person name="Nguyen J."/>
            <person name="Penning B.W."/>
            <person name="Ponnala L."/>
            <person name="Schneider K.L."/>
            <person name="Schwartz D.C."/>
            <person name="Sharma A."/>
            <person name="Soderlund C."/>
            <person name="Springer N.M."/>
            <person name="Sun Q."/>
            <person name="Wang H."/>
            <person name="Waterman M."/>
            <person name="Westerman R."/>
            <person name="Wolfgruber T.K."/>
            <person name="Yang L."/>
            <person name="Yu Y."/>
            <person name="Zhang L."/>
            <person name="Zhou S."/>
            <person name="Zhu Q."/>
            <person name="Bennetzen J.L."/>
            <person name="Dawe R.K."/>
            <person name="Jiang J."/>
            <person name="Jiang N."/>
            <person name="Presting G.G."/>
            <person name="Wessler S.R."/>
            <person name="Aluru S."/>
            <person name="Martienssen R.A."/>
            <person name="Clifton S.W."/>
            <person name="McCombie W.R."/>
            <person name="Wing R.A."/>
            <person name="Wilson R.K."/>
        </authorList>
    </citation>
    <scope>NUCLEOTIDE SEQUENCE [LARGE SCALE GENOMIC DNA]</scope>
    <source>
        <strain evidence="11">cv. B73</strain>
    </source>
</reference>
<keyword evidence="12" id="KW-1267">Proteomics identification</keyword>
<evidence type="ECO:0000256" key="4">
    <source>
        <dbReference type="ARBA" id="ARBA00023242"/>
    </source>
</evidence>
<evidence type="ECO:0000256" key="6">
    <source>
        <dbReference type="PROSITE-ProRule" id="PRU00047"/>
    </source>
</evidence>
<proteinExistence type="evidence at protein level"/>
<evidence type="ECO:0000256" key="5">
    <source>
        <dbReference type="ARBA" id="ARBA00023306"/>
    </source>
</evidence>
<accession>A0A804PDG8</accession>
<evidence type="ECO:0000256" key="1">
    <source>
        <dbReference type="ARBA" id="ARBA00004123"/>
    </source>
</evidence>
<dbReference type="SUPFAM" id="SSF57756">
    <property type="entry name" value="Retrovirus zinc finger-like domains"/>
    <property type="match status" value="1"/>
</dbReference>
<comment type="function">
    <text evidence="7">Plays an important role in the control of DNA replication and the maintenance of replication fork stability.</text>
</comment>
<evidence type="ECO:0000256" key="7">
    <source>
        <dbReference type="RuleBase" id="RU366049"/>
    </source>
</evidence>
<feature type="compositionally biased region" description="Basic residues" evidence="8">
    <location>
        <begin position="287"/>
        <end position="299"/>
    </location>
</feature>
<gene>
    <name evidence="10" type="primary">LOC100192665</name>
</gene>
<keyword evidence="6" id="KW-0863">Zinc-finger</keyword>
<evidence type="ECO:0000256" key="8">
    <source>
        <dbReference type="SAM" id="MobiDB-lite"/>
    </source>
</evidence>
<feature type="compositionally biased region" description="Low complexity" evidence="8">
    <location>
        <begin position="23"/>
        <end position="41"/>
    </location>
</feature>
<dbReference type="InterPro" id="IPR036875">
    <property type="entry name" value="Znf_CCHC_sf"/>
</dbReference>
<comment type="subcellular location">
    <subcellularLocation>
        <location evidence="1 7">Nucleus</location>
    </subcellularLocation>
</comment>
<comment type="similarity">
    <text evidence="2 7">Belongs to the CSM3 family.</text>
</comment>
<evidence type="ECO:0000313" key="11">
    <source>
        <dbReference type="Proteomes" id="UP000007305"/>
    </source>
</evidence>
<dbReference type="GO" id="GO:0008270">
    <property type="term" value="F:zinc ion binding"/>
    <property type="evidence" value="ECO:0007669"/>
    <property type="project" value="UniProtKB-KW"/>
</dbReference>
<dbReference type="OrthoDB" id="437078at2759"/>
<keyword evidence="11" id="KW-1185">Reference proteome</keyword>
<dbReference type="GO" id="GO:0043111">
    <property type="term" value="P:replication fork arrest"/>
    <property type="evidence" value="ECO:0000318"/>
    <property type="project" value="GO_Central"/>
</dbReference>
<dbReference type="InterPro" id="IPR012923">
    <property type="entry name" value="Csm3"/>
</dbReference>
<keyword evidence="3 7" id="KW-0227">DNA damage</keyword>
<dbReference type="GO" id="GO:0031298">
    <property type="term" value="C:replication fork protection complex"/>
    <property type="evidence" value="ECO:0000318"/>
    <property type="project" value="GO_Central"/>
</dbReference>
<feature type="region of interest" description="Disordered" evidence="8">
    <location>
        <begin position="282"/>
        <end position="318"/>
    </location>
</feature>
<dbReference type="Pfam" id="PF07962">
    <property type="entry name" value="Swi3"/>
    <property type="match status" value="1"/>
</dbReference>
<evidence type="ECO:0000259" key="9">
    <source>
        <dbReference type="PROSITE" id="PS50158"/>
    </source>
</evidence>
<dbReference type="Proteomes" id="UP000007305">
    <property type="component" value="Chromosome 5"/>
</dbReference>
<organism evidence="10 11">
    <name type="scientific">Zea mays</name>
    <name type="common">Maize</name>
    <dbReference type="NCBI Taxonomy" id="4577"/>
    <lineage>
        <taxon>Eukaryota</taxon>
        <taxon>Viridiplantae</taxon>
        <taxon>Streptophyta</taxon>
        <taxon>Embryophyta</taxon>
        <taxon>Tracheophyta</taxon>
        <taxon>Spermatophyta</taxon>
        <taxon>Magnoliopsida</taxon>
        <taxon>Liliopsida</taxon>
        <taxon>Poales</taxon>
        <taxon>Poaceae</taxon>
        <taxon>PACMAD clade</taxon>
        <taxon>Panicoideae</taxon>
        <taxon>Andropogonodae</taxon>
        <taxon>Andropogoneae</taxon>
        <taxon>Tripsacinae</taxon>
        <taxon>Zea</taxon>
    </lineage>
</organism>
<dbReference type="Gramene" id="Zm00001eb228900_T001">
    <property type="protein sequence ID" value="Zm00001eb228900_P001"/>
    <property type="gene ID" value="Zm00001eb228900"/>
</dbReference>
<evidence type="ECO:0007829" key="12">
    <source>
        <dbReference type="PeptideAtlas" id="A0A804PDG8"/>
    </source>
</evidence>
<feature type="compositionally biased region" description="Basic residues" evidence="8">
    <location>
        <begin position="306"/>
        <end position="318"/>
    </location>
</feature>
<evidence type="ECO:0000313" key="10">
    <source>
        <dbReference type="EnsemblPlants" id="Zm00001eb228900_P001"/>
    </source>
</evidence>
<feature type="region of interest" description="Disordered" evidence="8">
    <location>
        <begin position="1"/>
        <end position="81"/>
    </location>
</feature>
<dbReference type="InterPro" id="IPR040038">
    <property type="entry name" value="TIPIN/Csm3/Swi3"/>
</dbReference>
<reference evidence="10" key="2">
    <citation type="submission" date="2019-07" db="EMBL/GenBank/DDBJ databases">
        <authorList>
            <person name="Seetharam A."/>
            <person name="Woodhouse M."/>
            <person name="Cannon E."/>
        </authorList>
    </citation>
    <scope>NUCLEOTIDE SEQUENCE [LARGE SCALE GENOMIC DNA]</scope>
    <source>
        <strain evidence="10">cv. B73</strain>
    </source>
</reference>
<feature type="domain" description="CCHC-type" evidence="9">
    <location>
        <begin position="9"/>
        <end position="24"/>
    </location>
</feature>
<dbReference type="PANTHER" id="PTHR13220:SF11">
    <property type="entry name" value="TIMELESS-INTERACTING PROTEIN"/>
    <property type="match status" value="1"/>
</dbReference>
<dbReference type="InterPro" id="IPR001878">
    <property type="entry name" value="Znf_CCHC"/>
</dbReference>
<evidence type="ECO:0000256" key="3">
    <source>
        <dbReference type="ARBA" id="ARBA00022763"/>
    </source>
</evidence>
<dbReference type="EnsemblPlants" id="Zm00001eb228900_T001">
    <property type="protein sequence ID" value="Zm00001eb228900_P001"/>
    <property type="gene ID" value="Zm00001eb228900"/>
</dbReference>
<dbReference type="InParanoid" id="A0A804PDG8"/>
<keyword evidence="5 7" id="KW-0131">Cell cycle</keyword>
<keyword evidence="6" id="KW-0479">Metal-binding</keyword>
<dbReference type="Gene3D" id="4.10.60.10">
    <property type="entry name" value="Zinc finger, CCHC-type"/>
    <property type="match status" value="1"/>
</dbReference>
<dbReference type="SMART" id="SM00343">
    <property type="entry name" value="ZnF_C2HC"/>
    <property type="match status" value="1"/>
</dbReference>
<dbReference type="GO" id="GO:0003677">
    <property type="term" value="F:DNA binding"/>
    <property type="evidence" value="ECO:0000318"/>
    <property type="project" value="GO_Central"/>
</dbReference>
<dbReference type="Pfam" id="PF00098">
    <property type="entry name" value="zf-CCHC"/>
    <property type="match status" value="1"/>
</dbReference>
<sequence>MAAPPPTGCFKCGRPGHWSRDCPSSASTNPPAAADAPTNPSHLSGAASRFNAKPRPPAAAVDGEDGKGKKKKERATRPKLTPDLLLSDGGIGFVLRYFPKAFKPRARPGHEVDDLANLIKLYADWHSRLIPYYSFEQFVRKLEKLGAGNRVRVSCLYQELKFFLSRQLDGHCRDMCAFLFVRDVFPNSGIGSPEAVILRFCTNRQSTKTCHCQAEVNMVLKTQFSAPMLRCRTTMALAPWCRKTQIHRWRATTWWIPWKRICLTKSTKTQLISRLVREPARSLRSSRLQKKPTRWRRNPRTATSPSRRRLSSLRRRRHAWRPTGSRPWRERRHGLVPRSSPPRYARCCCLHFTSIVGWLVEMMHHSVVCH</sequence>
<reference evidence="10" key="3">
    <citation type="submission" date="2021-05" db="UniProtKB">
        <authorList>
            <consortium name="EnsemblPlants"/>
        </authorList>
    </citation>
    <scope>IDENTIFICATION</scope>
    <source>
        <strain evidence="10">cv. B73</strain>
    </source>
</reference>
<dbReference type="GO" id="GO:0031297">
    <property type="term" value="P:replication fork processing"/>
    <property type="evidence" value="ECO:0007669"/>
    <property type="project" value="UniProtKB-UniRule"/>
</dbReference>
<dbReference type="PANTHER" id="PTHR13220">
    <property type="entry name" value="TIMELESS INTERACTING-RELATED"/>
    <property type="match status" value="1"/>
</dbReference>
<evidence type="ECO:0000256" key="2">
    <source>
        <dbReference type="ARBA" id="ARBA00006075"/>
    </source>
</evidence>
<dbReference type="PROSITE" id="PS50158">
    <property type="entry name" value="ZF_CCHC"/>
    <property type="match status" value="1"/>
</dbReference>
<dbReference type="GO" id="GO:0006974">
    <property type="term" value="P:DNA damage response"/>
    <property type="evidence" value="ECO:0007669"/>
    <property type="project" value="UniProtKB-KW"/>
</dbReference>
<keyword evidence="6" id="KW-0862">Zinc</keyword>
<protein>
    <recommendedName>
        <fullName evidence="9">CCHC-type domain-containing protein</fullName>
    </recommendedName>
</protein>
<dbReference type="GO" id="GO:0000076">
    <property type="term" value="P:DNA replication checkpoint signaling"/>
    <property type="evidence" value="ECO:0000318"/>
    <property type="project" value="GO_Central"/>
</dbReference>
<name>A0A804PDG8_MAIZE</name>